<dbReference type="InterPro" id="IPR050765">
    <property type="entry name" value="Riboflavin_Biosynth_HTPR"/>
</dbReference>
<keyword evidence="3" id="KW-1185">Reference proteome</keyword>
<gene>
    <name evidence="2" type="ORF">NSP04_12335</name>
</gene>
<proteinExistence type="predicted"/>
<name>A0ABT1XJI8_9BURK</name>
<reference evidence="2" key="1">
    <citation type="submission" date="2022-07" db="EMBL/GenBank/DDBJ databases">
        <authorList>
            <person name="Xamxidin M."/>
        </authorList>
    </citation>
    <scope>NUCLEOTIDE SEQUENCE</scope>
    <source>
        <strain evidence="2">YS8-69</strain>
    </source>
</reference>
<dbReference type="InterPro" id="IPR002734">
    <property type="entry name" value="RibDG_C"/>
</dbReference>
<feature type="domain" description="Bacterial bifunctional deaminase-reductase C-terminal" evidence="1">
    <location>
        <begin position="8"/>
        <end position="168"/>
    </location>
</feature>
<dbReference type="RefSeq" id="WP_257512653.1">
    <property type="nucleotide sequence ID" value="NZ_JANKHG010000018.1"/>
</dbReference>
<comment type="caution">
    <text evidence="2">The sequence shown here is derived from an EMBL/GenBank/DDBJ whole genome shotgun (WGS) entry which is preliminary data.</text>
</comment>
<dbReference type="SUPFAM" id="SSF53597">
    <property type="entry name" value="Dihydrofolate reductase-like"/>
    <property type="match status" value="1"/>
</dbReference>
<protein>
    <submittedName>
        <fullName evidence="2">Dihydrofolate reductase family protein</fullName>
    </submittedName>
</protein>
<accession>A0ABT1XJI8</accession>
<dbReference type="PANTHER" id="PTHR38011">
    <property type="entry name" value="DIHYDROFOLATE REDUCTASE FAMILY PROTEIN (AFU_ORTHOLOGUE AFUA_8G06820)"/>
    <property type="match status" value="1"/>
</dbReference>
<dbReference type="Proteomes" id="UP001165267">
    <property type="component" value="Unassembled WGS sequence"/>
</dbReference>
<dbReference type="InterPro" id="IPR024072">
    <property type="entry name" value="DHFR-like_dom_sf"/>
</dbReference>
<evidence type="ECO:0000313" key="3">
    <source>
        <dbReference type="Proteomes" id="UP001165267"/>
    </source>
</evidence>
<dbReference type="PANTHER" id="PTHR38011:SF11">
    <property type="entry name" value="2,5-DIAMINO-6-RIBOSYLAMINO-4(3H)-PYRIMIDINONE 5'-PHOSPHATE REDUCTASE"/>
    <property type="match status" value="1"/>
</dbReference>
<dbReference type="EMBL" id="JANKHG010000018">
    <property type="protein sequence ID" value="MCR2747440.1"/>
    <property type="molecule type" value="Genomic_DNA"/>
</dbReference>
<organism evidence="2 3">
    <name type="scientific">Limnobacter parvus</name>
    <dbReference type="NCBI Taxonomy" id="2939690"/>
    <lineage>
        <taxon>Bacteria</taxon>
        <taxon>Pseudomonadati</taxon>
        <taxon>Pseudomonadota</taxon>
        <taxon>Betaproteobacteria</taxon>
        <taxon>Burkholderiales</taxon>
        <taxon>Burkholderiaceae</taxon>
        <taxon>Limnobacter</taxon>
    </lineage>
</organism>
<dbReference type="Pfam" id="PF01872">
    <property type="entry name" value="RibD_C"/>
    <property type="match status" value="1"/>
</dbReference>
<dbReference type="Gene3D" id="3.40.430.10">
    <property type="entry name" value="Dihydrofolate Reductase, subunit A"/>
    <property type="match status" value="1"/>
</dbReference>
<evidence type="ECO:0000259" key="1">
    <source>
        <dbReference type="Pfam" id="PF01872"/>
    </source>
</evidence>
<sequence>MTTQCEVFIATSLDGFIARKDGSIDWLNQANQVVPPGEDCGYGKFMADVDVLVMGRNTFEQVLTFTPWPYGSTPVIVMSRNGVALPPTVPSSVSVSTEAPAALIERLGKQGVKKVYLDGGQTIQSFLATGLVNSITITTIPVLLGEGKPLFGPLPKDVKLLHKSTKAFEFGFVQSQYELIWN</sequence>
<evidence type="ECO:0000313" key="2">
    <source>
        <dbReference type="EMBL" id="MCR2747440.1"/>
    </source>
</evidence>